<evidence type="ECO:0000313" key="1">
    <source>
        <dbReference type="EMBL" id="MFC3810697.1"/>
    </source>
</evidence>
<gene>
    <name evidence="1" type="ORF">ACFOOI_08530</name>
</gene>
<evidence type="ECO:0000313" key="2">
    <source>
        <dbReference type="Proteomes" id="UP001595616"/>
    </source>
</evidence>
<proteinExistence type="predicted"/>
<dbReference type="RefSeq" id="WP_379837035.1">
    <property type="nucleotide sequence ID" value="NZ_JBHRYQ010000001.1"/>
</dbReference>
<dbReference type="Pfam" id="PF14054">
    <property type="entry name" value="DUF4249"/>
    <property type="match status" value="1"/>
</dbReference>
<reference evidence="2" key="1">
    <citation type="journal article" date="2019" name="Int. J. Syst. Evol. Microbiol.">
        <title>The Global Catalogue of Microorganisms (GCM) 10K type strain sequencing project: providing services to taxonomists for standard genome sequencing and annotation.</title>
        <authorList>
            <consortium name="The Broad Institute Genomics Platform"/>
            <consortium name="The Broad Institute Genome Sequencing Center for Infectious Disease"/>
            <person name="Wu L."/>
            <person name="Ma J."/>
        </authorList>
    </citation>
    <scope>NUCLEOTIDE SEQUENCE [LARGE SCALE GENOMIC DNA]</scope>
    <source>
        <strain evidence="2">CECT 7956</strain>
    </source>
</reference>
<comment type="caution">
    <text evidence="1">The sequence shown here is derived from an EMBL/GenBank/DDBJ whole genome shotgun (WGS) entry which is preliminary data.</text>
</comment>
<accession>A0ABV7YXP0</accession>
<keyword evidence="2" id="KW-1185">Reference proteome</keyword>
<sequence>MKKTIKALAYLILLGMVSCIEPYEKTFKTSSNIIIVEGLITNDYATTPILLKESVPSETGSSRLLPIKGAVVNLLVNGESKIPLNEKTEGEYYLDPTFKGEIGKKYKLQFTTADGNMYESTEEALPVAVGIKKVSHQLVDKLITDAQGNGRAGYKLFVDVDDPASQANQYMWGWTIYERQSVCKTCTGSYYYTTPAPLGSCVEDAILKRYNNIFDYNCTGNCWDIVRSSDLFISRDEFYNGGTLKSQYVGKIPVYTFSGALVEMSQYSISRTAYDFINLSLQQGVQTGGLADTPPAQLTGNIKCLTDPSINTSGFFVVAGKSKFKYWLDKADAYEAKVSPLGLFGGRELKLEPAGPNTTRPPLAPCVNSLTRTNQQPEGWIN</sequence>
<dbReference type="EMBL" id="JBHRYQ010000001">
    <property type="protein sequence ID" value="MFC3810697.1"/>
    <property type="molecule type" value="Genomic_DNA"/>
</dbReference>
<dbReference type="Proteomes" id="UP001595616">
    <property type="component" value="Unassembled WGS sequence"/>
</dbReference>
<protein>
    <submittedName>
        <fullName evidence="1">DUF4249 domain-containing protein</fullName>
    </submittedName>
</protein>
<organism evidence="1 2">
    <name type="scientific">Lacihabitans lacunae</name>
    <dbReference type="NCBI Taxonomy" id="1028214"/>
    <lineage>
        <taxon>Bacteria</taxon>
        <taxon>Pseudomonadati</taxon>
        <taxon>Bacteroidota</taxon>
        <taxon>Cytophagia</taxon>
        <taxon>Cytophagales</taxon>
        <taxon>Leadbetterellaceae</taxon>
        <taxon>Lacihabitans</taxon>
    </lineage>
</organism>
<dbReference type="InterPro" id="IPR025345">
    <property type="entry name" value="DUF4249"/>
</dbReference>
<name>A0ABV7YXP0_9BACT</name>
<dbReference type="PROSITE" id="PS51257">
    <property type="entry name" value="PROKAR_LIPOPROTEIN"/>
    <property type="match status" value="1"/>
</dbReference>